<dbReference type="RefSeq" id="WP_033492606.1">
    <property type="nucleotide sequence ID" value="NZ_JDUU01000004.1"/>
</dbReference>
<sequence length="537" mass="59204">MSKYNGTSRRPMMAAVAIASAMTMLLAGCGGGNASGQTDANGKPIINVAVIHDTNIQPKMADMGWAKDVEAGCDCTIKWSDIATSAWDSQKGPSLASGDVADVTISGFSTSDVAQADLFEDLKPHLDKMPNVQALFKSEPTSEKMVTDLDGHIYTLPDSWGEDFKGSGTHLIINKTWLDKLGLKMPTTWAEFENVLEQFKTKDPNGNGKADEIPFNMQKLGSSGFGMNDAVAFLNSTGIVTQLQSQAGQNGYYVENGKVKTYLTTDNFKRVITWVHSLVEKGLVPADYVTKDYSKYWAEMQQDDVPTAGAVLAWNPVAVVGTKWQDQYVSVPPLKETASSDAKWDYSQDFNQYHTGKVSVSKEAANKDAIWKLIDTLYSEKVSVEQYWGSIPKFVKDEGDHKYVISGQTDPKLEVLSGNMAGWIRPDVKPEGADGSTINSQEFRAADEVYRPTYEKISDGKDYMPIYVVPGSSDLNTLANNNTVIMTYVMPKVAGWIQKGGIDKDWDEYVKSLENTGVKDNIAIWQKWYDTYTEKLG</sequence>
<dbReference type="SUPFAM" id="SSF53850">
    <property type="entry name" value="Periplasmic binding protein-like II"/>
    <property type="match status" value="1"/>
</dbReference>
<dbReference type="STRING" id="1437608.GCA_000771645_02009"/>
<dbReference type="PANTHER" id="PTHR43649:SF12">
    <property type="entry name" value="DIACETYLCHITOBIOSE BINDING PROTEIN DASA"/>
    <property type="match status" value="1"/>
</dbReference>
<dbReference type="Gene3D" id="3.40.190.10">
    <property type="entry name" value="Periplasmic binding protein-like II"/>
    <property type="match status" value="2"/>
</dbReference>
<dbReference type="eggNOG" id="COG1653">
    <property type="taxonomic scope" value="Bacteria"/>
</dbReference>
<feature type="signal peptide" evidence="1">
    <location>
        <begin position="1"/>
        <end position="34"/>
    </location>
</feature>
<accession>A0A086ZNC0</accession>
<evidence type="ECO:0000313" key="2">
    <source>
        <dbReference type="EMBL" id="KFI48020.1"/>
    </source>
</evidence>
<dbReference type="PROSITE" id="PS51257">
    <property type="entry name" value="PROKAR_LIPOPROTEIN"/>
    <property type="match status" value="1"/>
</dbReference>
<dbReference type="AlphaFoldDB" id="A0A086ZNC0"/>
<dbReference type="InterPro" id="IPR050490">
    <property type="entry name" value="Bact_solute-bd_prot1"/>
</dbReference>
<comment type="caution">
    <text evidence="2">The sequence shown here is derived from an EMBL/GenBank/DDBJ whole genome shotgun (WGS) entry which is preliminary data.</text>
</comment>
<dbReference type="EMBL" id="JGYN01000030">
    <property type="protein sequence ID" value="KFI48020.1"/>
    <property type="molecule type" value="Genomic_DNA"/>
</dbReference>
<dbReference type="Proteomes" id="UP000029108">
    <property type="component" value="Unassembled WGS sequence"/>
</dbReference>
<evidence type="ECO:0000256" key="1">
    <source>
        <dbReference type="SAM" id="SignalP"/>
    </source>
</evidence>
<dbReference type="PANTHER" id="PTHR43649">
    <property type="entry name" value="ARABINOSE-BINDING PROTEIN-RELATED"/>
    <property type="match status" value="1"/>
</dbReference>
<protein>
    <submittedName>
        <fullName evidence="2">Family 1 extracellular solute-binding protein</fullName>
    </submittedName>
</protein>
<keyword evidence="1" id="KW-0732">Signal</keyword>
<keyword evidence="3" id="KW-1185">Reference proteome</keyword>
<dbReference type="OrthoDB" id="3225049at2"/>
<feature type="chain" id="PRO_5039031593" evidence="1">
    <location>
        <begin position="35"/>
        <end position="537"/>
    </location>
</feature>
<gene>
    <name evidence="2" type="ORF">BBIA_0153</name>
</gene>
<name>A0A086ZNC0_9BIFI</name>
<evidence type="ECO:0000313" key="3">
    <source>
        <dbReference type="Proteomes" id="UP000029108"/>
    </source>
</evidence>
<proteinExistence type="predicted"/>
<organism evidence="2 3">
    <name type="scientific">Bifidobacterium biavatii DSM 23969</name>
    <dbReference type="NCBI Taxonomy" id="1437608"/>
    <lineage>
        <taxon>Bacteria</taxon>
        <taxon>Bacillati</taxon>
        <taxon>Actinomycetota</taxon>
        <taxon>Actinomycetes</taxon>
        <taxon>Bifidobacteriales</taxon>
        <taxon>Bifidobacteriaceae</taxon>
        <taxon>Bifidobacterium</taxon>
    </lineage>
</organism>
<reference evidence="2 3" key="1">
    <citation type="submission" date="2014-03" db="EMBL/GenBank/DDBJ databases">
        <title>Genomics of Bifidobacteria.</title>
        <authorList>
            <person name="Ventura M."/>
            <person name="Milani C."/>
            <person name="Lugli G.A."/>
        </authorList>
    </citation>
    <scope>NUCLEOTIDE SEQUENCE [LARGE SCALE GENOMIC DNA]</scope>
    <source>
        <strain evidence="2 3">DSM 23969</strain>
    </source>
</reference>